<reference evidence="2 3" key="1">
    <citation type="submission" date="2024-10" db="EMBL/GenBank/DDBJ databases">
        <title>The Natural Products Discovery Center: Release of the First 8490 Sequenced Strains for Exploring Actinobacteria Biosynthetic Diversity.</title>
        <authorList>
            <person name="Kalkreuter E."/>
            <person name="Kautsar S.A."/>
            <person name="Yang D."/>
            <person name="Bader C.D."/>
            <person name="Teijaro C.N."/>
            <person name="Fluegel L."/>
            <person name="Davis C.M."/>
            <person name="Simpson J.R."/>
            <person name="Lauterbach L."/>
            <person name="Steele A.D."/>
            <person name="Gui C."/>
            <person name="Meng S."/>
            <person name="Li G."/>
            <person name="Viehrig K."/>
            <person name="Ye F."/>
            <person name="Su P."/>
            <person name="Kiefer A.F."/>
            <person name="Nichols A."/>
            <person name="Cepeda A.J."/>
            <person name="Yan W."/>
            <person name="Fan B."/>
            <person name="Jiang Y."/>
            <person name="Adhikari A."/>
            <person name="Zheng C.-J."/>
            <person name="Schuster L."/>
            <person name="Cowan T.M."/>
            <person name="Smanski M.J."/>
            <person name="Chevrette M.G."/>
            <person name="De Carvalho L.P.S."/>
            <person name="Shen B."/>
        </authorList>
    </citation>
    <scope>NUCLEOTIDE SEQUENCE [LARGE SCALE GENOMIC DNA]</scope>
    <source>
        <strain evidence="2 3">NPDC050545</strain>
    </source>
</reference>
<accession>A0ABW7YYX0</accession>
<organism evidence="2 3">
    <name type="scientific">Nonomuraea typhae</name>
    <dbReference type="NCBI Taxonomy" id="2603600"/>
    <lineage>
        <taxon>Bacteria</taxon>
        <taxon>Bacillati</taxon>
        <taxon>Actinomycetota</taxon>
        <taxon>Actinomycetes</taxon>
        <taxon>Streptosporangiales</taxon>
        <taxon>Streptosporangiaceae</taxon>
        <taxon>Nonomuraea</taxon>
    </lineage>
</organism>
<protein>
    <recommendedName>
        <fullName evidence="4">DUF1906 domain-containing protein</fullName>
    </recommendedName>
</protein>
<feature type="chain" id="PRO_5047503660" description="DUF1906 domain-containing protein" evidence="1">
    <location>
        <begin position="20"/>
        <end position="283"/>
    </location>
</feature>
<dbReference type="Proteomes" id="UP001612741">
    <property type="component" value="Unassembled WGS sequence"/>
</dbReference>
<evidence type="ECO:0000313" key="2">
    <source>
        <dbReference type="EMBL" id="MFI6500474.1"/>
    </source>
</evidence>
<keyword evidence="3" id="KW-1185">Reference proteome</keyword>
<evidence type="ECO:0000313" key="3">
    <source>
        <dbReference type="Proteomes" id="UP001612741"/>
    </source>
</evidence>
<dbReference type="EMBL" id="JBITGY010000006">
    <property type="protein sequence ID" value="MFI6500474.1"/>
    <property type="molecule type" value="Genomic_DNA"/>
</dbReference>
<comment type="caution">
    <text evidence="2">The sequence shown here is derived from an EMBL/GenBank/DDBJ whole genome shotgun (WGS) entry which is preliminary data.</text>
</comment>
<dbReference type="PROSITE" id="PS51257">
    <property type="entry name" value="PROKAR_LIPOPROTEIN"/>
    <property type="match status" value="1"/>
</dbReference>
<keyword evidence="1" id="KW-0732">Signal</keyword>
<proteinExistence type="predicted"/>
<evidence type="ECO:0000256" key="1">
    <source>
        <dbReference type="SAM" id="SignalP"/>
    </source>
</evidence>
<gene>
    <name evidence="2" type="ORF">ACIBG2_24060</name>
</gene>
<evidence type="ECO:0008006" key="4">
    <source>
        <dbReference type="Google" id="ProtNLM"/>
    </source>
</evidence>
<dbReference type="RefSeq" id="WP_397084399.1">
    <property type="nucleotide sequence ID" value="NZ_JBITGY010000006.1"/>
</dbReference>
<name>A0ABW7YYX0_9ACTN</name>
<sequence>MLKRVFLAAIMLTALAGCAGTGGALPEPAATADKKHRMEAIRAACMKQHGFKYIAFVPPEKEKSGDELQRLNGDYLAMRKYREKYGFGIFAPYVYPAEKAQIGSQTERNPNEDISGKLSAAQRDSYAKAEVTCFVQAARRVLGKTVKSRKEFYDQFGAAKRDIVAYEINDNPWAVNLAGDMAACLRDLGYSVPKVTPREISLSTQQPFHDQLSKIGQQQNLFTPAPGSREIVMPELSPAEARPYLEKEIKAALDDLECGADFYALYEPMNTEVNNRLFAEFAM</sequence>
<feature type="signal peptide" evidence="1">
    <location>
        <begin position="1"/>
        <end position="19"/>
    </location>
</feature>